<dbReference type="PANTHER" id="PTHR42929:SF1">
    <property type="entry name" value="INNER MEMBRANE ABC TRANSPORTER PERMEASE PROTEIN YDCU-RELATED"/>
    <property type="match status" value="1"/>
</dbReference>
<comment type="subcellular location">
    <subcellularLocation>
        <location evidence="1">Cell membrane</location>
        <topology evidence="1">Multi-pass membrane protein</topology>
    </subcellularLocation>
</comment>
<comment type="similarity">
    <text evidence="2">Belongs to the binding-protein-dependent transport system permease family. CysTW subfamily.</text>
</comment>
<feature type="transmembrane region" description="Helical" evidence="8">
    <location>
        <begin position="213"/>
        <end position="235"/>
    </location>
</feature>
<evidence type="ECO:0000256" key="1">
    <source>
        <dbReference type="ARBA" id="ARBA00004651"/>
    </source>
</evidence>
<keyword evidence="4" id="KW-1003">Cell membrane</keyword>
<feature type="domain" description="ABC transmembrane type-1" evidence="9">
    <location>
        <begin position="83"/>
        <end position="290"/>
    </location>
</feature>
<feature type="transmembrane region" description="Helical" evidence="8">
    <location>
        <begin position="89"/>
        <end position="110"/>
    </location>
</feature>
<evidence type="ECO:0000313" key="10">
    <source>
        <dbReference type="EMBL" id="SVA26587.1"/>
    </source>
</evidence>
<dbReference type="GO" id="GO:0005886">
    <property type="term" value="C:plasma membrane"/>
    <property type="evidence" value="ECO:0007669"/>
    <property type="project" value="UniProtKB-SubCell"/>
</dbReference>
<dbReference type="PANTHER" id="PTHR42929">
    <property type="entry name" value="INNER MEMBRANE ABC TRANSPORTER PERMEASE PROTEIN YDCU-RELATED-RELATED"/>
    <property type="match status" value="1"/>
</dbReference>
<dbReference type="InterPro" id="IPR035906">
    <property type="entry name" value="MetI-like_sf"/>
</dbReference>
<sequence length="302" mass="33769">MNNAVTPSGIRLELRKLFLKSEPVRGYTLLSPTLLAMILGLAMPLVVLFTLSFWLQEYLDFIRTFSLANYFEFFQKPIYVRLLLKSIRISGMVTIATVLLAYPMAYFIAFRVKSNKLIWLILITVPFWTSYLLRVFAWKIMLGYNGVINSGLKSLGFLTEPLAFLLYNPTSVVITLAHAWAAFAILPIYVSLEKIDRSLLEAGRDLGESAWMTFLRVTLPLSLPGVIAASLLVFIPTVGDYVTPSLVGGPRGIMVGNIIQSMFGQSQNWPMGAAISVMSMFTVAAMIGLFLWGTHSYRKRVA</sequence>
<dbReference type="GO" id="GO:0055085">
    <property type="term" value="P:transmembrane transport"/>
    <property type="evidence" value="ECO:0007669"/>
    <property type="project" value="InterPro"/>
</dbReference>
<evidence type="ECO:0000256" key="2">
    <source>
        <dbReference type="ARBA" id="ARBA00007069"/>
    </source>
</evidence>
<dbReference type="AlphaFoldDB" id="A0A381UGW1"/>
<dbReference type="EMBL" id="UINC01006280">
    <property type="protein sequence ID" value="SVA26587.1"/>
    <property type="molecule type" value="Genomic_DNA"/>
</dbReference>
<evidence type="ECO:0000256" key="3">
    <source>
        <dbReference type="ARBA" id="ARBA00022448"/>
    </source>
</evidence>
<dbReference type="CDD" id="cd06261">
    <property type="entry name" value="TM_PBP2"/>
    <property type="match status" value="1"/>
</dbReference>
<evidence type="ECO:0000259" key="9">
    <source>
        <dbReference type="PROSITE" id="PS50928"/>
    </source>
</evidence>
<keyword evidence="7 8" id="KW-0472">Membrane</keyword>
<keyword evidence="3" id="KW-0813">Transport</keyword>
<feature type="transmembrane region" description="Helical" evidence="8">
    <location>
        <begin position="34"/>
        <end position="55"/>
    </location>
</feature>
<dbReference type="PROSITE" id="PS50928">
    <property type="entry name" value="ABC_TM1"/>
    <property type="match status" value="1"/>
</dbReference>
<proteinExistence type="inferred from homology"/>
<dbReference type="InterPro" id="IPR000515">
    <property type="entry name" value="MetI-like"/>
</dbReference>
<name>A0A381UGW1_9ZZZZ</name>
<keyword evidence="5 8" id="KW-0812">Transmembrane</keyword>
<evidence type="ECO:0000256" key="8">
    <source>
        <dbReference type="SAM" id="Phobius"/>
    </source>
</evidence>
<keyword evidence="6 8" id="KW-1133">Transmembrane helix</keyword>
<gene>
    <name evidence="10" type="ORF">METZ01_LOCUS79441</name>
</gene>
<evidence type="ECO:0000256" key="7">
    <source>
        <dbReference type="ARBA" id="ARBA00023136"/>
    </source>
</evidence>
<evidence type="ECO:0000256" key="6">
    <source>
        <dbReference type="ARBA" id="ARBA00022989"/>
    </source>
</evidence>
<organism evidence="10">
    <name type="scientific">marine metagenome</name>
    <dbReference type="NCBI Taxonomy" id="408172"/>
    <lineage>
        <taxon>unclassified sequences</taxon>
        <taxon>metagenomes</taxon>
        <taxon>ecological metagenomes</taxon>
    </lineage>
</organism>
<dbReference type="Gene3D" id="1.10.3720.10">
    <property type="entry name" value="MetI-like"/>
    <property type="match status" value="1"/>
</dbReference>
<feature type="transmembrane region" description="Helical" evidence="8">
    <location>
        <begin position="117"/>
        <end position="137"/>
    </location>
</feature>
<protein>
    <recommendedName>
        <fullName evidence="9">ABC transmembrane type-1 domain-containing protein</fullName>
    </recommendedName>
</protein>
<feature type="transmembrane region" description="Helical" evidence="8">
    <location>
        <begin position="271"/>
        <end position="292"/>
    </location>
</feature>
<reference evidence="10" key="1">
    <citation type="submission" date="2018-05" db="EMBL/GenBank/DDBJ databases">
        <authorList>
            <person name="Lanie J.A."/>
            <person name="Ng W.-L."/>
            <person name="Kazmierczak K.M."/>
            <person name="Andrzejewski T.M."/>
            <person name="Davidsen T.M."/>
            <person name="Wayne K.J."/>
            <person name="Tettelin H."/>
            <person name="Glass J.I."/>
            <person name="Rusch D."/>
            <person name="Podicherti R."/>
            <person name="Tsui H.-C.T."/>
            <person name="Winkler M.E."/>
        </authorList>
    </citation>
    <scope>NUCLEOTIDE SEQUENCE</scope>
</reference>
<feature type="transmembrane region" description="Helical" evidence="8">
    <location>
        <begin position="172"/>
        <end position="192"/>
    </location>
</feature>
<accession>A0A381UGW1</accession>
<evidence type="ECO:0000256" key="5">
    <source>
        <dbReference type="ARBA" id="ARBA00022692"/>
    </source>
</evidence>
<evidence type="ECO:0000256" key="4">
    <source>
        <dbReference type="ARBA" id="ARBA00022475"/>
    </source>
</evidence>
<dbReference type="Pfam" id="PF00528">
    <property type="entry name" value="BPD_transp_1"/>
    <property type="match status" value="1"/>
</dbReference>
<dbReference type="SUPFAM" id="SSF161098">
    <property type="entry name" value="MetI-like"/>
    <property type="match status" value="1"/>
</dbReference>